<feature type="compositionally biased region" description="Polar residues" evidence="1">
    <location>
        <begin position="129"/>
        <end position="163"/>
    </location>
</feature>
<dbReference type="Proteomes" id="UP000235589">
    <property type="component" value="Chromosome"/>
</dbReference>
<evidence type="ECO:0000313" key="3">
    <source>
        <dbReference type="EMBL" id="AUO18486.1"/>
    </source>
</evidence>
<dbReference type="InterPro" id="IPR027954">
    <property type="entry name" value="Transcobalamin-like_C"/>
</dbReference>
<dbReference type="KEGG" id="mpec:B9O19_00302"/>
<evidence type="ECO:0000313" key="4">
    <source>
        <dbReference type="Proteomes" id="UP000235589"/>
    </source>
</evidence>
<dbReference type="Pfam" id="PF14478">
    <property type="entry name" value="DUF4430"/>
    <property type="match status" value="1"/>
</dbReference>
<sequence length="290" mass="32075">MKVKKSAKILNISILIILCIILFSGCSTKDISKSNLYDNINNDSYSISSENKSYNKDEGGAVSSHSFNSSKNTDLSEENSNSDTNNQQSNTKIPSEDMSSNSEQNVMPEQNGTSNTSNSPANDNHENLDTSSQNTINNESQTTQQIPDTQNNPSSTENEGSDSSNYCSFIVDCNKAFESTELSQSLRDVLPKDGIIYSGNPKFNQGESVFDLLKRLMKENGIPLEFSSSPAYGSKYIEGINSLHEFDCGELSGWTYFVNGSRPSYGCDKYIIRPGDDIRWYYTCNLGNDI</sequence>
<feature type="region of interest" description="Disordered" evidence="1">
    <location>
        <begin position="51"/>
        <end position="163"/>
    </location>
</feature>
<dbReference type="Gene3D" id="2.170.130.30">
    <property type="match status" value="1"/>
</dbReference>
<keyword evidence="4" id="KW-1185">Reference proteome</keyword>
<organism evidence="3 4">
    <name type="scientific">Monoglobus pectinilyticus</name>
    <dbReference type="NCBI Taxonomy" id="1981510"/>
    <lineage>
        <taxon>Bacteria</taxon>
        <taxon>Bacillati</taxon>
        <taxon>Bacillota</taxon>
        <taxon>Clostridia</taxon>
        <taxon>Monoglobales</taxon>
        <taxon>Monoglobaceae</taxon>
        <taxon>Monoglobus</taxon>
    </lineage>
</organism>
<feature type="compositionally biased region" description="Low complexity" evidence="1">
    <location>
        <begin position="78"/>
        <end position="91"/>
    </location>
</feature>
<dbReference type="RefSeq" id="WP_102364783.1">
    <property type="nucleotide sequence ID" value="NZ_CP020991.1"/>
</dbReference>
<accession>A0A2K9NZL7</accession>
<evidence type="ECO:0000256" key="1">
    <source>
        <dbReference type="SAM" id="MobiDB-lite"/>
    </source>
</evidence>
<feature type="compositionally biased region" description="Polar residues" evidence="1">
    <location>
        <begin position="63"/>
        <end position="73"/>
    </location>
</feature>
<dbReference type="GeneID" id="98061731"/>
<feature type="compositionally biased region" description="Polar residues" evidence="1">
    <location>
        <begin position="97"/>
        <end position="122"/>
    </location>
</feature>
<feature type="domain" description="Transcobalamin-like C-terminal" evidence="2">
    <location>
        <begin position="206"/>
        <end position="283"/>
    </location>
</feature>
<dbReference type="OrthoDB" id="2356646at2"/>
<protein>
    <recommendedName>
        <fullName evidence="2">Transcobalamin-like C-terminal domain-containing protein</fullName>
    </recommendedName>
</protein>
<name>A0A2K9NZL7_9FIRM</name>
<evidence type="ECO:0000259" key="2">
    <source>
        <dbReference type="Pfam" id="PF14478"/>
    </source>
</evidence>
<reference evidence="3 4" key="1">
    <citation type="submission" date="2017-04" db="EMBL/GenBank/DDBJ databases">
        <title>Monoglobus pectinilyticus 14 draft genome.</title>
        <authorList>
            <person name="Kim C."/>
            <person name="Rosendale D.I."/>
            <person name="Kelly W.J."/>
            <person name="Tannock G.W."/>
            <person name="Patchett M.L."/>
            <person name="Jordens J.Z."/>
        </authorList>
    </citation>
    <scope>NUCLEOTIDE SEQUENCE [LARGE SCALE GENOMIC DNA]</scope>
    <source>
        <strain evidence="3 4">14</strain>
    </source>
</reference>
<gene>
    <name evidence="3" type="ORF">B9O19_00302</name>
</gene>
<dbReference type="EMBL" id="CP020991">
    <property type="protein sequence ID" value="AUO18486.1"/>
    <property type="molecule type" value="Genomic_DNA"/>
</dbReference>
<proteinExistence type="predicted"/>
<dbReference type="AlphaFoldDB" id="A0A2K9NZL7"/>
<dbReference type="PROSITE" id="PS51257">
    <property type="entry name" value="PROKAR_LIPOPROTEIN"/>
    <property type="match status" value="1"/>
</dbReference>